<keyword evidence="1" id="KW-1133">Transmembrane helix</keyword>
<name>A0A409VJ60_9AGAR</name>
<organism evidence="3 4">
    <name type="scientific">Gymnopilus dilepis</name>
    <dbReference type="NCBI Taxonomy" id="231916"/>
    <lineage>
        <taxon>Eukaryota</taxon>
        <taxon>Fungi</taxon>
        <taxon>Dikarya</taxon>
        <taxon>Basidiomycota</taxon>
        <taxon>Agaricomycotina</taxon>
        <taxon>Agaricomycetes</taxon>
        <taxon>Agaricomycetidae</taxon>
        <taxon>Agaricales</taxon>
        <taxon>Agaricineae</taxon>
        <taxon>Hymenogastraceae</taxon>
        <taxon>Gymnopilus</taxon>
    </lineage>
</organism>
<dbReference type="Proteomes" id="UP000284706">
    <property type="component" value="Unassembled WGS sequence"/>
</dbReference>
<dbReference type="InParanoid" id="A0A409VJ60"/>
<keyword evidence="1" id="KW-0472">Membrane</keyword>
<dbReference type="OrthoDB" id="75724at2759"/>
<dbReference type="STRING" id="231916.A0A409VJ60"/>
<sequence>METRKRLQKNRDALLEQYHANLDDVYSLQDALIQSVLPSVTDELGLGRDAQEWVKEWLSDTCANRHKFTRSFSLEAIQKNLLWRLDNLWPIDSSIRIPNLHCLPSDVRDPFGRPILVLEVNAVDVPQDSQKRFIILAFEQLRSHLRKLYDESEDNNPRPPLQYIVLLDLKQLSIQSINIDIFTWTVKEVIPRFPGMIAGVFILNYSWTHSGLWNVFKHLLPENALSRVFFPSKDELVEFFSPSALPQDYGGGLPKLSLLEDPMSPRLPEAEIEVISAPPPPPISTPVPRTTSWLSPTSLLNPFFGYPVSPPSNRGLPYLRYGRRRKRDLVRTLLTLFWIRWHKHVIIGGCLTVLLMLCKLRFARLRLRLQLPRRDFLSSFFVSL</sequence>
<feature type="domain" description="CRAL-TRIO" evidence="2">
    <location>
        <begin position="108"/>
        <end position="257"/>
    </location>
</feature>
<dbReference type="InterPro" id="IPR052432">
    <property type="entry name" value="PITP/CRAL-TRIO"/>
</dbReference>
<evidence type="ECO:0000256" key="1">
    <source>
        <dbReference type="SAM" id="Phobius"/>
    </source>
</evidence>
<dbReference type="SMART" id="SM00516">
    <property type="entry name" value="SEC14"/>
    <property type="match status" value="1"/>
</dbReference>
<dbReference type="InterPro" id="IPR001251">
    <property type="entry name" value="CRAL-TRIO_dom"/>
</dbReference>
<keyword evidence="1" id="KW-0812">Transmembrane</keyword>
<protein>
    <recommendedName>
        <fullName evidence="2">CRAL-TRIO domain-containing protein</fullName>
    </recommendedName>
</protein>
<evidence type="ECO:0000313" key="4">
    <source>
        <dbReference type="Proteomes" id="UP000284706"/>
    </source>
</evidence>
<dbReference type="Pfam" id="PF00650">
    <property type="entry name" value="CRAL_TRIO"/>
    <property type="match status" value="1"/>
</dbReference>
<accession>A0A409VJ60</accession>
<feature type="transmembrane region" description="Helical" evidence="1">
    <location>
        <begin position="341"/>
        <end position="358"/>
    </location>
</feature>
<dbReference type="SUPFAM" id="SSF52087">
    <property type="entry name" value="CRAL/TRIO domain"/>
    <property type="match status" value="1"/>
</dbReference>
<evidence type="ECO:0000259" key="2">
    <source>
        <dbReference type="PROSITE" id="PS50191"/>
    </source>
</evidence>
<proteinExistence type="predicted"/>
<reference evidence="3 4" key="1">
    <citation type="journal article" date="2018" name="Evol. Lett.">
        <title>Horizontal gene cluster transfer increased hallucinogenic mushroom diversity.</title>
        <authorList>
            <person name="Reynolds H.T."/>
            <person name="Vijayakumar V."/>
            <person name="Gluck-Thaler E."/>
            <person name="Korotkin H.B."/>
            <person name="Matheny P.B."/>
            <person name="Slot J.C."/>
        </authorList>
    </citation>
    <scope>NUCLEOTIDE SEQUENCE [LARGE SCALE GENOMIC DNA]</scope>
    <source>
        <strain evidence="3 4">SRW20</strain>
    </source>
</reference>
<dbReference type="CDD" id="cd00170">
    <property type="entry name" value="SEC14"/>
    <property type="match status" value="1"/>
</dbReference>
<dbReference type="InterPro" id="IPR036865">
    <property type="entry name" value="CRAL-TRIO_dom_sf"/>
</dbReference>
<dbReference type="PROSITE" id="PS50191">
    <property type="entry name" value="CRAL_TRIO"/>
    <property type="match status" value="1"/>
</dbReference>
<dbReference type="PANTHER" id="PTHR46590">
    <property type="entry name" value="PHOSPHATIDYLINOSITOL TRANSFER PROTEIN CSR1-RELATED"/>
    <property type="match status" value="1"/>
</dbReference>
<dbReference type="PANTHER" id="PTHR46590:SF4">
    <property type="entry name" value="CRAL-TRIO DOMAIN-CONTAINING PROTEIN"/>
    <property type="match status" value="1"/>
</dbReference>
<dbReference type="AlphaFoldDB" id="A0A409VJ60"/>
<dbReference type="EMBL" id="NHYE01005633">
    <property type="protein sequence ID" value="PPQ66319.1"/>
    <property type="molecule type" value="Genomic_DNA"/>
</dbReference>
<evidence type="ECO:0000313" key="3">
    <source>
        <dbReference type="EMBL" id="PPQ66319.1"/>
    </source>
</evidence>
<keyword evidence="4" id="KW-1185">Reference proteome</keyword>
<gene>
    <name evidence="3" type="ORF">CVT26_011150</name>
</gene>
<dbReference type="Gene3D" id="3.40.525.10">
    <property type="entry name" value="CRAL-TRIO lipid binding domain"/>
    <property type="match status" value="1"/>
</dbReference>
<comment type="caution">
    <text evidence="3">The sequence shown here is derived from an EMBL/GenBank/DDBJ whole genome shotgun (WGS) entry which is preliminary data.</text>
</comment>